<gene>
    <name evidence="9" type="ORF">E1963_08280</name>
</gene>
<dbReference type="RefSeq" id="WP_132277030.1">
    <property type="nucleotide sequence ID" value="NZ_JAOBST010000067.1"/>
</dbReference>
<comment type="pathway">
    <text evidence="1 5">Carbohydrate metabolism; hexose metabolism.</text>
</comment>
<comment type="catalytic activity">
    <reaction evidence="5">
        <text>alpha-D-glucose = beta-D-glucose</text>
        <dbReference type="Rhea" id="RHEA:10264"/>
        <dbReference type="ChEBI" id="CHEBI:15903"/>
        <dbReference type="ChEBI" id="CHEBI:17925"/>
        <dbReference type="EC" id="5.1.3.3"/>
    </reaction>
</comment>
<dbReference type="GO" id="GO:0030246">
    <property type="term" value="F:carbohydrate binding"/>
    <property type="evidence" value="ECO:0007669"/>
    <property type="project" value="InterPro"/>
</dbReference>
<dbReference type="InterPro" id="IPR008183">
    <property type="entry name" value="Aldose_1/G6P_1-epimerase"/>
</dbReference>
<evidence type="ECO:0000256" key="2">
    <source>
        <dbReference type="ARBA" id="ARBA00006206"/>
    </source>
</evidence>
<dbReference type="PANTHER" id="PTHR10091:SF0">
    <property type="entry name" value="GALACTOSE MUTAROTASE"/>
    <property type="match status" value="1"/>
</dbReference>
<evidence type="ECO:0000256" key="3">
    <source>
        <dbReference type="ARBA" id="ARBA00023235"/>
    </source>
</evidence>
<evidence type="ECO:0000313" key="10">
    <source>
        <dbReference type="Proteomes" id="UP000295710"/>
    </source>
</evidence>
<keyword evidence="4 5" id="KW-0119">Carbohydrate metabolism</keyword>
<evidence type="ECO:0000313" key="9">
    <source>
        <dbReference type="EMBL" id="TDA22205.1"/>
    </source>
</evidence>
<organism evidence="9 10">
    <name type="scientific">Extibacter muris</name>
    <dbReference type="NCBI Taxonomy" id="1796622"/>
    <lineage>
        <taxon>Bacteria</taxon>
        <taxon>Bacillati</taxon>
        <taxon>Bacillota</taxon>
        <taxon>Clostridia</taxon>
        <taxon>Lachnospirales</taxon>
        <taxon>Lachnospiraceae</taxon>
        <taxon>Extibacter</taxon>
    </lineage>
</organism>
<name>A0A4R4FF50_9FIRM</name>
<protein>
    <recommendedName>
        <fullName evidence="5">Aldose 1-epimerase</fullName>
        <ecNumber evidence="5">5.1.3.3</ecNumber>
    </recommendedName>
</protein>
<dbReference type="CDD" id="cd09019">
    <property type="entry name" value="galactose_mutarotase_like"/>
    <property type="match status" value="1"/>
</dbReference>
<dbReference type="EC" id="5.1.3.3" evidence="5"/>
<evidence type="ECO:0000256" key="1">
    <source>
        <dbReference type="ARBA" id="ARBA00005028"/>
    </source>
</evidence>
<evidence type="ECO:0000256" key="8">
    <source>
        <dbReference type="PIRSR" id="PIRSR005096-3"/>
    </source>
</evidence>
<dbReference type="PANTHER" id="PTHR10091">
    <property type="entry name" value="ALDOSE-1-EPIMERASE"/>
    <property type="match status" value="1"/>
</dbReference>
<keyword evidence="3 5" id="KW-0413">Isomerase</keyword>
<sequence>MAHIKVQPFGTLVTGQEAYLYTLKNKNNMTVSVTNIGAAVQAIVLPVKDGQKRDVVLGFDSAAGYERTGLYLGATIGRYAGQIRGGSFWLEGRQYHLFKNDHENTLHGGRRGFDKHCFTASLEEDDNKVTFRAWIEDKEEGFPGNLEVEASYELTDKDEVIMVHRAHSDKDTVLNMTNHSYYNLDGHDSGSIENHRLKIYSSQFLELSEDCCPNGNVLDVSGTPMDFLTMTRIGERIRRPDRQLHISEGYDHNWTIGGPTGTMKKVAELESSARDVRMELYSDLPGLQFYSGNYLNGGETGKGGCRYGLRGGLCLEPQYYPAAPNYRQFPSAVLRQDETYEHTIRLKFCCTPG</sequence>
<evidence type="ECO:0000256" key="6">
    <source>
        <dbReference type="PIRSR" id="PIRSR005096-1"/>
    </source>
</evidence>
<feature type="active site" description="Proton donor" evidence="6">
    <location>
        <position position="179"/>
    </location>
</feature>
<dbReference type="Gene3D" id="2.70.98.10">
    <property type="match status" value="1"/>
</dbReference>
<evidence type="ECO:0000256" key="4">
    <source>
        <dbReference type="ARBA" id="ARBA00023277"/>
    </source>
</evidence>
<feature type="binding site" evidence="8">
    <location>
        <begin position="179"/>
        <end position="181"/>
    </location>
    <ligand>
        <name>beta-D-galactose</name>
        <dbReference type="ChEBI" id="CHEBI:27667"/>
    </ligand>
</feature>
<dbReference type="AlphaFoldDB" id="A0A4R4FF50"/>
<comment type="caution">
    <text evidence="9">The sequence shown here is derived from an EMBL/GenBank/DDBJ whole genome shotgun (WGS) entry which is preliminary data.</text>
</comment>
<evidence type="ECO:0000256" key="5">
    <source>
        <dbReference type="PIRNR" id="PIRNR005096"/>
    </source>
</evidence>
<reference evidence="9 10" key="1">
    <citation type="journal article" date="2016" name="Nat. Microbiol.">
        <title>The Mouse Intestinal Bacterial Collection (miBC) provides host-specific insight into cultured diversity and functional potential of the gut microbiota.</title>
        <authorList>
            <person name="Lagkouvardos I."/>
            <person name="Pukall R."/>
            <person name="Abt B."/>
            <person name="Foesel B.U."/>
            <person name="Meier-Kolthoff J.P."/>
            <person name="Kumar N."/>
            <person name="Bresciani A."/>
            <person name="Martinez I."/>
            <person name="Just S."/>
            <person name="Ziegler C."/>
            <person name="Brugiroux S."/>
            <person name="Garzetti D."/>
            <person name="Wenning M."/>
            <person name="Bui T.P."/>
            <person name="Wang J."/>
            <person name="Hugenholtz F."/>
            <person name="Plugge C.M."/>
            <person name="Peterson D.A."/>
            <person name="Hornef M.W."/>
            <person name="Baines J.F."/>
            <person name="Smidt H."/>
            <person name="Walter J."/>
            <person name="Kristiansen K."/>
            <person name="Nielsen H.B."/>
            <person name="Haller D."/>
            <person name="Overmann J."/>
            <person name="Stecher B."/>
            <person name="Clavel T."/>
        </authorList>
    </citation>
    <scope>NUCLEOTIDE SEQUENCE [LARGE SCALE GENOMIC DNA]</scope>
    <source>
        <strain evidence="9 10">DSM 28560</strain>
    </source>
</reference>
<dbReference type="UniPathway" id="UPA00242"/>
<dbReference type="SUPFAM" id="SSF74650">
    <property type="entry name" value="Galactose mutarotase-like"/>
    <property type="match status" value="1"/>
</dbReference>
<proteinExistence type="inferred from homology"/>
<dbReference type="InterPro" id="IPR015443">
    <property type="entry name" value="Aldose_1-epimerase"/>
</dbReference>
<dbReference type="InterPro" id="IPR014718">
    <property type="entry name" value="GH-type_carb-bd"/>
</dbReference>
<dbReference type="GO" id="GO:0033499">
    <property type="term" value="P:galactose catabolic process via UDP-galactose, Leloir pathway"/>
    <property type="evidence" value="ECO:0007669"/>
    <property type="project" value="TreeGrafter"/>
</dbReference>
<keyword evidence="10" id="KW-1185">Reference proteome</keyword>
<feature type="active site" description="Proton acceptor" evidence="6">
    <location>
        <position position="316"/>
    </location>
</feature>
<dbReference type="GO" id="GO:0004034">
    <property type="term" value="F:aldose 1-epimerase activity"/>
    <property type="evidence" value="ECO:0007669"/>
    <property type="project" value="UniProtKB-EC"/>
</dbReference>
<dbReference type="NCBIfam" id="NF008277">
    <property type="entry name" value="PRK11055.1"/>
    <property type="match status" value="1"/>
</dbReference>
<feature type="binding site" evidence="7">
    <location>
        <position position="251"/>
    </location>
    <ligand>
        <name>beta-D-galactose</name>
        <dbReference type="ChEBI" id="CHEBI:27667"/>
    </ligand>
</feature>
<dbReference type="GO" id="GO:0006006">
    <property type="term" value="P:glucose metabolic process"/>
    <property type="evidence" value="ECO:0007669"/>
    <property type="project" value="TreeGrafter"/>
</dbReference>
<dbReference type="Pfam" id="PF01263">
    <property type="entry name" value="Aldose_epim"/>
    <property type="match status" value="1"/>
</dbReference>
<dbReference type="Proteomes" id="UP000295710">
    <property type="component" value="Unassembled WGS sequence"/>
</dbReference>
<dbReference type="InterPro" id="IPR047215">
    <property type="entry name" value="Galactose_mutarotase-like"/>
</dbReference>
<accession>A0A4R4FF50</accession>
<dbReference type="InterPro" id="IPR011013">
    <property type="entry name" value="Gal_mutarotase_sf_dom"/>
</dbReference>
<comment type="similarity">
    <text evidence="2 5">Belongs to the aldose epimerase family.</text>
</comment>
<dbReference type="EMBL" id="SMMX01000005">
    <property type="protein sequence ID" value="TDA22205.1"/>
    <property type="molecule type" value="Genomic_DNA"/>
</dbReference>
<dbReference type="PIRSF" id="PIRSF005096">
    <property type="entry name" value="GALM"/>
    <property type="match status" value="1"/>
</dbReference>
<evidence type="ECO:0000256" key="7">
    <source>
        <dbReference type="PIRSR" id="PIRSR005096-2"/>
    </source>
</evidence>